<dbReference type="GO" id="GO:0009103">
    <property type="term" value="P:lipopolysaccharide biosynthetic process"/>
    <property type="evidence" value="ECO:0007669"/>
    <property type="project" value="UniProtKB-ARBA"/>
</dbReference>
<gene>
    <name evidence="10" type="ORF">MPHL21000_01425</name>
</gene>
<keyword evidence="5 8" id="KW-0812">Transmembrane</keyword>
<dbReference type="Pfam" id="PF13231">
    <property type="entry name" value="PMT_2"/>
    <property type="match status" value="1"/>
</dbReference>
<dbReference type="Proteomes" id="UP000325690">
    <property type="component" value="Unassembled WGS sequence"/>
</dbReference>
<evidence type="ECO:0000256" key="2">
    <source>
        <dbReference type="ARBA" id="ARBA00022475"/>
    </source>
</evidence>
<keyword evidence="4" id="KW-0808">Transferase</keyword>
<evidence type="ECO:0000256" key="7">
    <source>
        <dbReference type="ARBA" id="ARBA00023136"/>
    </source>
</evidence>
<feature type="transmembrane region" description="Helical" evidence="8">
    <location>
        <begin position="206"/>
        <end position="230"/>
    </location>
</feature>
<dbReference type="InterPro" id="IPR050297">
    <property type="entry name" value="LipidA_mod_glycosyltrf_83"/>
</dbReference>
<dbReference type="PANTHER" id="PTHR33908:SF11">
    <property type="entry name" value="MEMBRANE PROTEIN"/>
    <property type="match status" value="1"/>
</dbReference>
<keyword evidence="2" id="KW-1003">Cell membrane</keyword>
<keyword evidence="6 8" id="KW-1133">Transmembrane helix</keyword>
<evidence type="ECO:0000256" key="8">
    <source>
        <dbReference type="SAM" id="Phobius"/>
    </source>
</evidence>
<accession>A0A5N5VCU9</accession>
<evidence type="ECO:0000256" key="1">
    <source>
        <dbReference type="ARBA" id="ARBA00004651"/>
    </source>
</evidence>
<comment type="subcellular location">
    <subcellularLocation>
        <location evidence="1">Cell membrane</location>
        <topology evidence="1">Multi-pass membrane protein</topology>
    </subcellularLocation>
</comment>
<dbReference type="InterPro" id="IPR038731">
    <property type="entry name" value="RgtA/B/C-like"/>
</dbReference>
<organism evidence="10 11">
    <name type="scientific">Mycolicibacterium phlei DSM 43239 = CCUG 21000</name>
    <dbReference type="NCBI Taxonomy" id="1226750"/>
    <lineage>
        <taxon>Bacteria</taxon>
        <taxon>Bacillati</taxon>
        <taxon>Actinomycetota</taxon>
        <taxon>Actinomycetes</taxon>
        <taxon>Mycobacteriales</taxon>
        <taxon>Mycobacteriaceae</taxon>
        <taxon>Mycolicibacterium</taxon>
    </lineage>
</organism>
<feature type="domain" description="Glycosyltransferase RgtA/B/C/D-like" evidence="9">
    <location>
        <begin position="113"/>
        <end position="215"/>
    </location>
</feature>
<reference evidence="10 11" key="1">
    <citation type="submission" date="2012-10" db="EMBL/GenBank/DDBJ databases">
        <title>The draft sequence of the Mycobacterium pheli genome.</title>
        <authorList>
            <person name="Pettersson B.M.F."/>
            <person name="Das S."/>
            <person name="Dasgupta S."/>
            <person name="Bhattacharya A."/>
            <person name="Kirsebom L.A."/>
        </authorList>
    </citation>
    <scope>NUCLEOTIDE SEQUENCE [LARGE SCALE GENOMIC DNA]</scope>
    <source>
        <strain evidence="10 11">CCUG 21000</strain>
    </source>
</reference>
<comment type="caution">
    <text evidence="10">The sequence shown here is derived from an EMBL/GenBank/DDBJ whole genome shotgun (WGS) entry which is preliminary data.</text>
</comment>
<dbReference type="GO" id="GO:0005886">
    <property type="term" value="C:plasma membrane"/>
    <property type="evidence" value="ECO:0007669"/>
    <property type="project" value="UniProtKB-SubCell"/>
</dbReference>
<protein>
    <recommendedName>
        <fullName evidence="9">Glycosyltransferase RgtA/B/C/D-like domain-containing protein</fullName>
    </recommendedName>
</protein>
<keyword evidence="11" id="KW-1185">Reference proteome</keyword>
<feature type="transmembrane region" description="Helical" evidence="8">
    <location>
        <begin position="321"/>
        <end position="342"/>
    </location>
</feature>
<dbReference type="AlphaFoldDB" id="A0A5N5VCU9"/>
<feature type="transmembrane region" description="Helical" evidence="8">
    <location>
        <begin position="177"/>
        <end position="194"/>
    </location>
</feature>
<evidence type="ECO:0000313" key="11">
    <source>
        <dbReference type="Proteomes" id="UP000325690"/>
    </source>
</evidence>
<feature type="transmembrane region" description="Helical" evidence="8">
    <location>
        <begin position="270"/>
        <end position="290"/>
    </location>
</feature>
<dbReference type="RefSeq" id="WP_082803838.1">
    <property type="nucleotide sequence ID" value="NZ_ANBO01000001.1"/>
</dbReference>
<evidence type="ECO:0000256" key="3">
    <source>
        <dbReference type="ARBA" id="ARBA00022676"/>
    </source>
</evidence>
<evidence type="ECO:0000259" key="9">
    <source>
        <dbReference type="Pfam" id="PF13231"/>
    </source>
</evidence>
<keyword evidence="7 8" id="KW-0472">Membrane</keyword>
<proteinExistence type="predicted"/>
<evidence type="ECO:0000313" key="10">
    <source>
        <dbReference type="EMBL" id="KAB7759715.1"/>
    </source>
</evidence>
<feature type="transmembrane region" description="Helical" evidence="8">
    <location>
        <begin position="363"/>
        <end position="384"/>
    </location>
</feature>
<dbReference type="EMBL" id="ANBP01000001">
    <property type="protein sequence ID" value="KAB7759715.1"/>
    <property type="molecule type" value="Genomic_DNA"/>
</dbReference>
<dbReference type="GeneID" id="74304880"/>
<name>A0A5N5VCU9_MYCPH</name>
<sequence>MALFTALAVGYFTLGAVLIIRYDIFDWDALSRVANAGFTLMSRDPHLAAVGFVWNPLPSLVQIPFLPLSYWWPGIKTYGLTGNLQSALFMAGSALVVRRIALDRGVGDGWRRVAVACYALNPMIVLYGASGMSEAALLFCSLWCVLYLLRWTESARVVDLAGAGVALGVGYLTRYELIPAACGAAAFVVLVSLLRSPPGSRLQQTALNLVLALFPFVTAVIGWAVTGWVVTGEVFGSVQSQYGNAAQVATALARGGLDLNSDAMVVVERLFGMQPFVGLAVILAACLVVVRRSLAALAPVAVFGAMLTFSAWGHYSASTFGWFRFYLVAIPLVIVVALVCWAPRPTPPPPPARRWLGTPESRWGAALLAASLLIGTPVTAVSMFTDGNSVNQPLQLGLQSLLSPDRYPLEERWFRQMSAADRFVADYLDQQHLPDGSVLYDTFTSPVVWLTSERPRQFVVTSDQDFKAALNRPRLHGVRYVLISNPAISAAQDAVTRRYPSFWYDGAGIATLLLSVDGPDGIQRWRLFRVNEPDERDR</sequence>
<evidence type="ECO:0000256" key="6">
    <source>
        <dbReference type="ARBA" id="ARBA00022989"/>
    </source>
</evidence>
<dbReference type="PANTHER" id="PTHR33908">
    <property type="entry name" value="MANNOSYLTRANSFERASE YKCB-RELATED"/>
    <property type="match status" value="1"/>
</dbReference>
<feature type="transmembrane region" description="Helical" evidence="8">
    <location>
        <begin position="6"/>
        <end position="25"/>
    </location>
</feature>
<evidence type="ECO:0000256" key="5">
    <source>
        <dbReference type="ARBA" id="ARBA00022692"/>
    </source>
</evidence>
<keyword evidence="3" id="KW-0328">Glycosyltransferase</keyword>
<feature type="transmembrane region" description="Helical" evidence="8">
    <location>
        <begin position="297"/>
        <end position="315"/>
    </location>
</feature>
<dbReference type="GO" id="GO:0016763">
    <property type="term" value="F:pentosyltransferase activity"/>
    <property type="evidence" value="ECO:0007669"/>
    <property type="project" value="TreeGrafter"/>
</dbReference>
<feature type="transmembrane region" description="Helical" evidence="8">
    <location>
        <begin position="123"/>
        <end position="149"/>
    </location>
</feature>
<feature type="transmembrane region" description="Helical" evidence="8">
    <location>
        <begin position="84"/>
        <end position="102"/>
    </location>
</feature>
<evidence type="ECO:0000256" key="4">
    <source>
        <dbReference type="ARBA" id="ARBA00022679"/>
    </source>
</evidence>